<evidence type="ECO:0000256" key="6">
    <source>
        <dbReference type="ARBA" id="ARBA00044147"/>
    </source>
</evidence>
<evidence type="ECO:0000256" key="2">
    <source>
        <dbReference type="ARBA" id="ARBA00007251"/>
    </source>
</evidence>
<sequence>MTYAYNHVVLSAFLKAHAQGKRFKVVVVDAGPQYEGRTFAKKLLAAGLGCWLIHINAISFMISQVTKVFLGASAILSNGVVISRAGTAAVALIASSRNIPVIVCCETYKFNERVQLDSITSNELGNPEGIACSWDGSLKPHMGGWQEQGNMHLLNLVYDVTPADFVTMIVTEVGMVPPSSVPVILREYMRDTKGL</sequence>
<keyword evidence="5" id="KW-0648">Protein biosynthesis</keyword>
<evidence type="ECO:0000256" key="1">
    <source>
        <dbReference type="ARBA" id="ARBA00004514"/>
    </source>
</evidence>
<keyword evidence="10" id="KW-0472">Membrane</keyword>
<dbReference type="AlphaFoldDB" id="A0A061SEY4"/>
<dbReference type="PANTHER" id="PTHR10233:SF14">
    <property type="entry name" value="TRANSLATION INITIATION FACTOR EIF-2B SUBUNIT DELTA"/>
    <property type="match status" value="1"/>
</dbReference>
<dbReference type="GO" id="GO:0005829">
    <property type="term" value="C:cytosol"/>
    <property type="evidence" value="ECO:0007669"/>
    <property type="project" value="UniProtKB-SubCell"/>
</dbReference>
<gene>
    <name evidence="11" type="primary">EIF2B4</name>
    <name evidence="11" type="ORF">TSPGSL018_7934</name>
</gene>
<evidence type="ECO:0000256" key="8">
    <source>
        <dbReference type="ARBA" id="ARBA00046432"/>
    </source>
</evidence>
<keyword evidence="10" id="KW-1133">Transmembrane helix</keyword>
<dbReference type="InterPro" id="IPR042529">
    <property type="entry name" value="IF_2B-like_C"/>
</dbReference>
<dbReference type="EMBL" id="GBEZ01003726">
    <property type="protein sequence ID" value="JAC81435.1"/>
    <property type="molecule type" value="Transcribed_RNA"/>
</dbReference>
<evidence type="ECO:0000256" key="5">
    <source>
        <dbReference type="ARBA" id="ARBA00022917"/>
    </source>
</evidence>
<evidence type="ECO:0000256" key="10">
    <source>
        <dbReference type="SAM" id="Phobius"/>
    </source>
</evidence>
<accession>A0A061SEY4</accession>
<comment type="similarity">
    <text evidence="2 9">Belongs to the eIF-2B alpha/beta/delta subunits family.</text>
</comment>
<feature type="transmembrane region" description="Helical" evidence="10">
    <location>
        <begin position="43"/>
        <end position="62"/>
    </location>
</feature>
<evidence type="ECO:0000256" key="7">
    <source>
        <dbReference type="ARBA" id="ARBA00044356"/>
    </source>
</evidence>
<dbReference type="Pfam" id="PF01008">
    <property type="entry name" value="IF-2B"/>
    <property type="match status" value="1"/>
</dbReference>
<evidence type="ECO:0000256" key="4">
    <source>
        <dbReference type="ARBA" id="ARBA00022540"/>
    </source>
</evidence>
<dbReference type="InterPro" id="IPR000649">
    <property type="entry name" value="IF-2B-related"/>
</dbReference>
<proteinExistence type="inferred from homology"/>
<dbReference type="PANTHER" id="PTHR10233">
    <property type="entry name" value="TRANSLATION INITIATION FACTOR EIF-2B"/>
    <property type="match status" value="1"/>
</dbReference>
<dbReference type="Gene3D" id="3.40.50.10470">
    <property type="entry name" value="Translation initiation factor eif-2b, domain 2"/>
    <property type="match status" value="1"/>
</dbReference>
<organism evidence="11">
    <name type="scientific">Tetraselmis sp. GSL018</name>
    <dbReference type="NCBI Taxonomy" id="582737"/>
    <lineage>
        <taxon>Eukaryota</taxon>
        <taxon>Viridiplantae</taxon>
        <taxon>Chlorophyta</taxon>
        <taxon>core chlorophytes</taxon>
        <taxon>Chlorodendrophyceae</taxon>
        <taxon>Chlorodendrales</taxon>
        <taxon>Chlorodendraceae</taxon>
        <taxon>Tetraselmis</taxon>
    </lineage>
</organism>
<keyword evidence="4 11" id="KW-0396">Initiation factor</keyword>
<dbReference type="InterPro" id="IPR037171">
    <property type="entry name" value="NagB/RpiA_transferase-like"/>
</dbReference>
<evidence type="ECO:0000256" key="9">
    <source>
        <dbReference type="RuleBase" id="RU003814"/>
    </source>
</evidence>
<comment type="subcellular location">
    <subcellularLocation>
        <location evidence="1">Cytoplasm</location>
        <location evidence="1">Cytosol</location>
    </subcellularLocation>
</comment>
<dbReference type="GO" id="GO:0003743">
    <property type="term" value="F:translation initiation factor activity"/>
    <property type="evidence" value="ECO:0007669"/>
    <property type="project" value="UniProtKB-KW"/>
</dbReference>
<reference evidence="11" key="1">
    <citation type="submission" date="2014-05" db="EMBL/GenBank/DDBJ databases">
        <title>The transcriptome of the halophilic microalga Tetraselmis sp. GSL018 isolated from the Great Salt Lake, Utah.</title>
        <authorList>
            <person name="Jinkerson R.E."/>
            <person name="D'Adamo S."/>
            <person name="Posewitz M.C."/>
        </authorList>
    </citation>
    <scope>NUCLEOTIDE SEQUENCE</scope>
    <source>
        <strain evidence="11">GSL018</strain>
    </source>
</reference>
<protein>
    <recommendedName>
        <fullName evidence="6">Translation initiation factor eIF2B subunit delta</fullName>
    </recommendedName>
    <alternativeName>
        <fullName evidence="7">eIF2B GDP-GTP exchange factor subunit delta</fullName>
    </alternativeName>
</protein>
<keyword evidence="10" id="KW-0812">Transmembrane</keyword>
<keyword evidence="3" id="KW-0963">Cytoplasm</keyword>
<comment type="subunit">
    <text evidence="8">Component of the translation initiation factor 2B (eIF2B) complex which is a heterodecamer of two sets of five different subunits: alpha, beta, gamma, delta and epsilon. Subunits alpha, beta and delta comprise a regulatory subcomplex and subunits epsilon and gamma comprise a catalytic subcomplex. Within the complex, the hexameric regulatory complex resides at the center, with the two heterodimeric catalytic subcomplexes bound on opposite sides.</text>
</comment>
<evidence type="ECO:0000256" key="3">
    <source>
        <dbReference type="ARBA" id="ARBA00022490"/>
    </source>
</evidence>
<evidence type="ECO:0000313" key="11">
    <source>
        <dbReference type="EMBL" id="JAC81435.1"/>
    </source>
</evidence>
<dbReference type="SUPFAM" id="SSF100950">
    <property type="entry name" value="NagB/RpiA/CoA transferase-like"/>
    <property type="match status" value="1"/>
</dbReference>
<name>A0A061SEY4_9CHLO</name>